<dbReference type="Proteomes" id="UP000184488">
    <property type="component" value="Unassembled WGS sequence"/>
</dbReference>
<evidence type="ECO:0000313" key="2">
    <source>
        <dbReference type="Proteomes" id="UP000184488"/>
    </source>
</evidence>
<sequence length="78" mass="8417">MNVCTLVFILNNKLLNFTIMLNKILKLEGASTLSKNEQKEIKGKGGDLLACTCPDGSRVIAHGNSCEEVIGQFCAADM</sequence>
<evidence type="ECO:0000313" key="1">
    <source>
        <dbReference type="EMBL" id="SHI84508.1"/>
    </source>
</evidence>
<accession>A0A1M6EGU2</accession>
<protein>
    <submittedName>
        <fullName evidence="1">Uncharacterized protein</fullName>
    </submittedName>
</protein>
<name>A0A1M6EGU2_9FLAO</name>
<proteinExistence type="predicted"/>
<gene>
    <name evidence="1" type="ORF">SAMN05444363_1760</name>
</gene>
<dbReference type="STRING" id="415425.SAMN05444363_1760"/>
<keyword evidence="2" id="KW-1185">Reference proteome</keyword>
<dbReference type="EMBL" id="FQZI01000003">
    <property type="protein sequence ID" value="SHI84508.1"/>
    <property type="molecule type" value="Genomic_DNA"/>
</dbReference>
<reference evidence="2" key="1">
    <citation type="submission" date="2016-11" db="EMBL/GenBank/DDBJ databases">
        <authorList>
            <person name="Varghese N."/>
            <person name="Submissions S."/>
        </authorList>
    </citation>
    <scope>NUCLEOTIDE SEQUENCE [LARGE SCALE GENOMIC DNA]</scope>
    <source>
        <strain evidence="2">DSM 18829</strain>
    </source>
</reference>
<organism evidence="1 2">
    <name type="scientific">Flavobacterium terrae</name>
    <dbReference type="NCBI Taxonomy" id="415425"/>
    <lineage>
        <taxon>Bacteria</taxon>
        <taxon>Pseudomonadati</taxon>
        <taxon>Bacteroidota</taxon>
        <taxon>Flavobacteriia</taxon>
        <taxon>Flavobacteriales</taxon>
        <taxon>Flavobacteriaceae</taxon>
        <taxon>Flavobacterium</taxon>
    </lineage>
</organism>
<dbReference type="AlphaFoldDB" id="A0A1M6EGU2"/>